<dbReference type="PANTHER" id="PTHR24096">
    <property type="entry name" value="LONG-CHAIN-FATTY-ACID--COA LIGASE"/>
    <property type="match status" value="1"/>
</dbReference>
<dbReference type="GO" id="GO:0005777">
    <property type="term" value="C:peroxisome"/>
    <property type="evidence" value="ECO:0007669"/>
    <property type="project" value="UniProtKB-SubCell"/>
</dbReference>
<dbReference type="AlphaFoldDB" id="A0AAN5I2Z2"/>
<evidence type="ECO:0008006" key="9">
    <source>
        <dbReference type="Google" id="ProtNLM"/>
    </source>
</evidence>
<dbReference type="Gene3D" id="2.30.38.10">
    <property type="entry name" value="Luciferase, Domain 3"/>
    <property type="match status" value="1"/>
</dbReference>
<evidence type="ECO:0000313" key="7">
    <source>
        <dbReference type="EMBL" id="GMR49590.1"/>
    </source>
</evidence>
<gene>
    <name evidence="7" type="ORF">PMAYCL1PPCAC_19785</name>
</gene>
<sequence length="569" mass="63238">MSTFPISQNEQFLKTWSASLNDEVFKSPCAPVPIPDDTAIARALKSLKVHAAKHPQKAAVIEAADHSRCLTYQQIQDRALSFAAFLISRGFSAGDRVTVALPNSIEWPVVNLGTWAAGGSVVAAREAFKLHEHVHQLRDSCSTAIVVTEQSLDTVIHAVQQCPTVKIIVCVRSSARSLPLGVADFEEALLHAPLREITQVKPDSECLILYSSGTTGLPKGVIHTHRTVMCTLDMMSSHWHNYIIPVLTGSGQVDWYEELQVQAYAYYHVSGFMFSNWYLLMGSPVVLMKTFDGEIYLDAIEKFKPRFLGVSPPIFAYLAKDSFGKKSPMSSVQMIVSGAAPLSKELCDEFQASHPNFDYIVQLYGMTEVTVSHLPLLFEKGVNAAAGVHTAFYEQKIVNPDTLKACKQGERGEVWLRGVQRTKGYLNKEEATKELIDNEGWLHTGDIGYVDERGLMYIVDRLKELIKVNYNTQTMQVAPAQIEGILLSHRKIRDAAVIGITINQRVGELIRAFVVRAEETLTCEEVEGLVEDNLAAYQRITGGVYFIDEIPRAPAGKILRRVLRELQTT</sequence>
<proteinExistence type="inferred from homology"/>
<feature type="domain" description="AMP-binding enzyme C-terminal" evidence="6">
    <location>
        <begin position="481"/>
        <end position="557"/>
    </location>
</feature>
<reference evidence="8" key="1">
    <citation type="submission" date="2022-10" db="EMBL/GenBank/DDBJ databases">
        <title>Genome assembly of Pristionchus species.</title>
        <authorList>
            <person name="Yoshida K."/>
            <person name="Sommer R.J."/>
        </authorList>
    </citation>
    <scope>NUCLEOTIDE SEQUENCE [LARGE SCALE GENOMIC DNA]</scope>
    <source>
        <strain evidence="8">RS5460</strain>
    </source>
</reference>
<evidence type="ECO:0000256" key="4">
    <source>
        <dbReference type="ARBA" id="ARBA00023140"/>
    </source>
</evidence>
<dbReference type="PROSITE" id="PS00455">
    <property type="entry name" value="AMP_BINDING"/>
    <property type="match status" value="1"/>
</dbReference>
<dbReference type="InterPro" id="IPR020845">
    <property type="entry name" value="AMP-binding_CS"/>
</dbReference>
<accession>A0AAN5I2Z2</accession>
<evidence type="ECO:0000259" key="5">
    <source>
        <dbReference type="Pfam" id="PF00501"/>
    </source>
</evidence>
<dbReference type="InterPro" id="IPR000873">
    <property type="entry name" value="AMP-dep_synth/lig_dom"/>
</dbReference>
<comment type="subcellular location">
    <subcellularLocation>
        <location evidence="1">Peroxisome</location>
    </subcellularLocation>
</comment>
<evidence type="ECO:0000259" key="6">
    <source>
        <dbReference type="Pfam" id="PF13193"/>
    </source>
</evidence>
<organism evidence="7 8">
    <name type="scientific">Pristionchus mayeri</name>
    <dbReference type="NCBI Taxonomy" id="1317129"/>
    <lineage>
        <taxon>Eukaryota</taxon>
        <taxon>Metazoa</taxon>
        <taxon>Ecdysozoa</taxon>
        <taxon>Nematoda</taxon>
        <taxon>Chromadorea</taxon>
        <taxon>Rhabditida</taxon>
        <taxon>Rhabditina</taxon>
        <taxon>Diplogasteromorpha</taxon>
        <taxon>Diplogasteroidea</taxon>
        <taxon>Neodiplogasteridae</taxon>
        <taxon>Pristionchus</taxon>
    </lineage>
</organism>
<keyword evidence="3" id="KW-0436">Ligase</keyword>
<dbReference type="Pfam" id="PF13193">
    <property type="entry name" value="AMP-binding_C"/>
    <property type="match status" value="1"/>
</dbReference>
<comment type="similarity">
    <text evidence="2">Belongs to the ATP-dependent AMP-binding enzyme family.</text>
</comment>
<dbReference type="InterPro" id="IPR025110">
    <property type="entry name" value="AMP-bd_C"/>
</dbReference>
<evidence type="ECO:0000256" key="1">
    <source>
        <dbReference type="ARBA" id="ARBA00004275"/>
    </source>
</evidence>
<name>A0AAN5I2Z2_9BILA</name>
<dbReference type="GO" id="GO:0016405">
    <property type="term" value="F:CoA-ligase activity"/>
    <property type="evidence" value="ECO:0007669"/>
    <property type="project" value="TreeGrafter"/>
</dbReference>
<protein>
    <recommendedName>
        <fullName evidence="9">AMP-binding protein</fullName>
    </recommendedName>
</protein>
<dbReference type="InterPro" id="IPR045851">
    <property type="entry name" value="AMP-bd_C_sf"/>
</dbReference>
<keyword evidence="4" id="KW-0576">Peroxisome</keyword>
<dbReference type="PANTHER" id="PTHR24096:SF149">
    <property type="entry name" value="AMP-BINDING DOMAIN-CONTAINING PROTEIN-RELATED"/>
    <property type="match status" value="1"/>
</dbReference>
<dbReference type="Gene3D" id="3.40.50.980">
    <property type="match status" value="2"/>
</dbReference>
<dbReference type="Pfam" id="PF00501">
    <property type="entry name" value="AMP-binding"/>
    <property type="match status" value="1"/>
</dbReference>
<dbReference type="SUPFAM" id="SSF56801">
    <property type="entry name" value="Acetyl-CoA synthetase-like"/>
    <property type="match status" value="1"/>
</dbReference>
<dbReference type="Proteomes" id="UP001328107">
    <property type="component" value="Unassembled WGS sequence"/>
</dbReference>
<keyword evidence="8" id="KW-1185">Reference proteome</keyword>
<evidence type="ECO:0000256" key="2">
    <source>
        <dbReference type="ARBA" id="ARBA00006432"/>
    </source>
</evidence>
<evidence type="ECO:0000256" key="3">
    <source>
        <dbReference type="ARBA" id="ARBA00022598"/>
    </source>
</evidence>
<evidence type="ECO:0000313" key="8">
    <source>
        <dbReference type="Proteomes" id="UP001328107"/>
    </source>
</evidence>
<feature type="domain" description="AMP-dependent synthetase/ligase" evidence="5">
    <location>
        <begin position="49"/>
        <end position="426"/>
    </location>
</feature>
<dbReference type="EMBL" id="BTRK01000004">
    <property type="protein sequence ID" value="GMR49590.1"/>
    <property type="molecule type" value="Genomic_DNA"/>
</dbReference>
<comment type="caution">
    <text evidence="7">The sequence shown here is derived from an EMBL/GenBank/DDBJ whole genome shotgun (WGS) entry which is preliminary data.</text>
</comment>
<dbReference type="Gene3D" id="3.30.300.30">
    <property type="match status" value="1"/>
</dbReference>